<organism evidence="2 3">
    <name type="scientific">Blattamonas nauphoetae</name>
    <dbReference type="NCBI Taxonomy" id="2049346"/>
    <lineage>
        <taxon>Eukaryota</taxon>
        <taxon>Metamonada</taxon>
        <taxon>Preaxostyla</taxon>
        <taxon>Oxymonadida</taxon>
        <taxon>Blattamonas</taxon>
    </lineage>
</organism>
<name>A0ABQ9X939_9EUKA</name>
<evidence type="ECO:0000313" key="2">
    <source>
        <dbReference type="EMBL" id="KAK2948988.1"/>
    </source>
</evidence>
<keyword evidence="3" id="KW-1185">Reference proteome</keyword>
<dbReference type="EMBL" id="JARBJD010000165">
    <property type="protein sequence ID" value="KAK2948988.1"/>
    <property type="molecule type" value="Genomic_DNA"/>
</dbReference>
<evidence type="ECO:0000256" key="1">
    <source>
        <dbReference type="SAM" id="MobiDB-lite"/>
    </source>
</evidence>
<protein>
    <submittedName>
        <fullName evidence="2">Uncharacterized protein</fullName>
    </submittedName>
</protein>
<feature type="region of interest" description="Disordered" evidence="1">
    <location>
        <begin position="268"/>
        <end position="295"/>
    </location>
</feature>
<sequence length="353" mass="38857">MVTACLEDCGHKKGTVQKLMEARILPILALELRSTESREVRGLGIVPTVPSFFVLRIRNRGAYFGAGAQPPGRQAEHRCAQLVAIVPSSPNACQCGLGWIPSAFRHDPSRHLRKWIHSAFEALSLPSGSFEGLSFIFRHFRSFLLFSPSSGCSSILRVFWGQDKDSRIAEPVIETIGCASLSLFTILFLSSSFFSRPSLITLSSFSPRLISHNLSSRGEVDEFLRSGILEWLVEAVRTHPDGQVRQAIVVGLGEIGFGLKKAVVREKRGDEGWKKEDKPSENEEAARGVEGRGRRDGRAGRWLLGGSVSHVDLLSLESESWVVEDSGAMDLASRCRRGVRMAGLYTNQCSSTD</sequence>
<accession>A0ABQ9X939</accession>
<proteinExistence type="predicted"/>
<gene>
    <name evidence="2" type="ORF">BLNAU_16094</name>
</gene>
<comment type="caution">
    <text evidence="2">The sequence shown here is derived from an EMBL/GenBank/DDBJ whole genome shotgun (WGS) entry which is preliminary data.</text>
</comment>
<dbReference type="Proteomes" id="UP001281761">
    <property type="component" value="Unassembled WGS sequence"/>
</dbReference>
<reference evidence="2 3" key="1">
    <citation type="journal article" date="2022" name="bioRxiv">
        <title>Genomics of Preaxostyla Flagellates Illuminates Evolutionary Transitions and the Path Towards Mitochondrial Loss.</title>
        <authorList>
            <person name="Novak L.V.F."/>
            <person name="Treitli S.C."/>
            <person name="Pyrih J."/>
            <person name="Halakuc P."/>
            <person name="Pipaliya S.V."/>
            <person name="Vacek V."/>
            <person name="Brzon O."/>
            <person name="Soukal P."/>
            <person name="Eme L."/>
            <person name="Dacks J.B."/>
            <person name="Karnkowska A."/>
            <person name="Elias M."/>
            <person name="Hampl V."/>
        </authorList>
    </citation>
    <scope>NUCLEOTIDE SEQUENCE [LARGE SCALE GENOMIC DNA]</scope>
    <source>
        <strain evidence="2">NAU3</strain>
        <tissue evidence="2">Gut</tissue>
    </source>
</reference>
<evidence type="ECO:0000313" key="3">
    <source>
        <dbReference type="Proteomes" id="UP001281761"/>
    </source>
</evidence>